<evidence type="ECO:0000313" key="6">
    <source>
        <dbReference type="EMBL" id="WOJ90776.1"/>
    </source>
</evidence>
<dbReference type="SMART" id="SM00421">
    <property type="entry name" value="HTH_LUXR"/>
    <property type="match status" value="1"/>
</dbReference>
<evidence type="ECO:0000256" key="1">
    <source>
        <dbReference type="ARBA" id="ARBA00022553"/>
    </source>
</evidence>
<dbReference type="Pfam" id="PF00072">
    <property type="entry name" value="Response_reg"/>
    <property type="match status" value="1"/>
</dbReference>
<keyword evidence="1 3" id="KW-0597">Phosphoprotein</keyword>
<dbReference type="SUPFAM" id="SSF52172">
    <property type="entry name" value="CheY-like"/>
    <property type="match status" value="1"/>
</dbReference>
<name>A0ABZ0HV44_9HYPH</name>
<dbReference type="CDD" id="cd17535">
    <property type="entry name" value="REC_NarL-like"/>
    <property type="match status" value="1"/>
</dbReference>
<dbReference type="EMBL" id="CP136862">
    <property type="protein sequence ID" value="WOJ90776.1"/>
    <property type="molecule type" value="Genomic_DNA"/>
</dbReference>
<dbReference type="PRINTS" id="PR00038">
    <property type="entry name" value="HTHLUXR"/>
</dbReference>
<evidence type="ECO:0000256" key="3">
    <source>
        <dbReference type="PROSITE-ProRule" id="PRU00169"/>
    </source>
</evidence>
<dbReference type="InterPro" id="IPR011006">
    <property type="entry name" value="CheY-like_superfamily"/>
</dbReference>
<dbReference type="InterPro" id="IPR016032">
    <property type="entry name" value="Sig_transdc_resp-reg_C-effctor"/>
</dbReference>
<feature type="domain" description="Response regulatory" evidence="5">
    <location>
        <begin position="6"/>
        <end position="121"/>
    </location>
</feature>
<dbReference type="PROSITE" id="PS50110">
    <property type="entry name" value="RESPONSE_REGULATORY"/>
    <property type="match status" value="1"/>
</dbReference>
<accession>A0ABZ0HV44</accession>
<dbReference type="InterPro" id="IPR039420">
    <property type="entry name" value="WalR-like"/>
</dbReference>
<evidence type="ECO:0000259" key="5">
    <source>
        <dbReference type="PROSITE" id="PS50110"/>
    </source>
</evidence>
<reference evidence="6 7" key="1">
    <citation type="submission" date="2023-10" db="EMBL/GenBank/DDBJ databases">
        <title>Novel methanotroph of the genus Methylocapsa from a subarctic wetland.</title>
        <authorList>
            <person name="Belova S.E."/>
            <person name="Oshkin I.Y."/>
            <person name="Miroshnikov K."/>
            <person name="Dedysh S.N."/>
        </authorList>
    </citation>
    <scope>NUCLEOTIDE SEQUENCE [LARGE SCALE GENOMIC DNA]</scope>
    <source>
        <strain evidence="6 7">RX1</strain>
    </source>
</reference>
<feature type="domain" description="HTH luxR-type" evidence="4">
    <location>
        <begin position="143"/>
        <end position="208"/>
    </location>
</feature>
<feature type="modified residue" description="4-aspartylphosphate" evidence="3">
    <location>
        <position position="56"/>
    </location>
</feature>
<keyword evidence="2" id="KW-0238">DNA-binding</keyword>
<dbReference type="Gene3D" id="3.40.50.2300">
    <property type="match status" value="1"/>
</dbReference>
<proteinExistence type="predicted"/>
<dbReference type="PROSITE" id="PS50043">
    <property type="entry name" value="HTH_LUXR_2"/>
    <property type="match status" value="1"/>
</dbReference>
<dbReference type="PANTHER" id="PTHR43214">
    <property type="entry name" value="TWO-COMPONENT RESPONSE REGULATOR"/>
    <property type="match status" value="1"/>
</dbReference>
<keyword evidence="7" id="KW-1185">Reference proteome</keyword>
<evidence type="ECO:0000313" key="7">
    <source>
        <dbReference type="Proteomes" id="UP001626536"/>
    </source>
</evidence>
<dbReference type="SUPFAM" id="SSF46894">
    <property type="entry name" value="C-terminal effector domain of the bipartite response regulators"/>
    <property type="match status" value="1"/>
</dbReference>
<dbReference type="Proteomes" id="UP001626536">
    <property type="component" value="Chromosome"/>
</dbReference>
<dbReference type="InterPro" id="IPR001789">
    <property type="entry name" value="Sig_transdc_resp-reg_receiver"/>
</dbReference>
<evidence type="ECO:0000256" key="2">
    <source>
        <dbReference type="ARBA" id="ARBA00023125"/>
    </source>
</evidence>
<sequence length="211" mass="22739">MSQSIKILLIEDHPIVRDGCLRIFARRPDLETMEASSAEAGLAANRRFLPNVIILDVELPDASGLDIIPALLADNSATRIVIFSMYEAVTFVSKALEKGARGYVTKNDDPDAILRAIDEILAGSVYLGRSVAQNLALVNFARAEDPLRALSDRERQVVALLGDGKSLSEISATLAIGYKTAANIVSALKQKLHIATSPALIKFAVELKGRS</sequence>
<dbReference type="RefSeq" id="WP_407340364.1">
    <property type="nucleotide sequence ID" value="NZ_CP136862.1"/>
</dbReference>
<dbReference type="SMART" id="SM00448">
    <property type="entry name" value="REC"/>
    <property type="match status" value="1"/>
</dbReference>
<protein>
    <submittedName>
        <fullName evidence="6">Response regulator transcription factor</fullName>
    </submittedName>
</protein>
<dbReference type="InterPro" id="IPR000792">
    <property type="entry name" value="Tscrpt_reg_LuxR_C"/>
</dbReference>
<gene>
    <name evidence="6" type="ORF">RZS28_05670</name>
</gene>
<evidence type="ECO:0000259" key="4">
    <source>
        <dbReference type="PROSITE" id="PS50043"/>
    </source>
</evidence>
<dbReference type="Pfam" id="PF00196">
    <property type="entry name" value="GerE"/>
    <property type="match status" value="1"/>
</dbReference>
<organism evidence="6 7">
    <name type="scientific">Methylocapsa polymorpha</name>
    <dbReference type="NCBI Taxonomy" id="3080828"/>
    <lineage>
        <taxon>Bacteria</taxon>
        <taxon>Pseudomonadati</taxon>
        <taxon>Pseudomonadota</taxon>
        <taxon>Alphaproteobacteria</taxon>
        <taxon>Hyphomicrobiales</taxon>
        <taxon>Beijerinckiaceae</taxon>
        <taxon>Methylocapsa</taxon>
    </lineage>
</organism>
<dbReference type="InterPro" id="IPR058245">
    <property type="entry name" value="NreC/VraR/RcsB-like_REC"/>
</dbReference>
<dbReference type="PANTHER" id="PTHR43214:SF43">
    <property type="entry name" value="TWO-COMPONENT RESPONSE REGULATOR"/>
    <property type="match status" value="1"/>
</dbReference>